<dbReference type="SUPFAM" id="SSF69754">
    <property type="entry name" value="Ribosome binding protein Y (YfiA homologue)"/>
    <property type="match status" value="1"/>
</dbReference>
<keyword evidence="5" id="KW-1185">Reference proteome</keyword>
<dbReference type="RefSeq" id="WP_073076324.1">
    <property type="nucleotide sequence ID" value="NZ_FQXV01000002.1"/>
</dbReference>
<dbReference type="Gene3D" id="3.30.160.100">
    <property type="entry name" value="Ribosome hibernation promotion factor-like"/>
    <property type="match status" value="1"/>
</dbReference>
<dbReference type="CDD" id="cd00552">
    <property type="entry name" value="RaiA"/>
    <property type="match status" value="1"/>
</dbReference>
<accession>A0A1M5VBW6</accession>
<dbReference type="STRING" id="1123282.SAMN02745823_00750"/>
<dbReference type="InterPro" id="IPR050574">
    <property type="entry name" value="HPF/YfiA_ribosome-assoc"/>
</dbReference>
<comment type="similarity">
    <text evidence="2">Belongs to the HPF/YfiA ribosome-associated protein family. Long HPF subfamily.</text>
</comment>
<proteinExistence type="inferred from homology"/>
<dbReference type="PANTHER" id="PTHR33231">
    <property type="entry name" value="30S RIBOSOMAL PROTEIN"/>
    <property type="match status" value="1"/>
</dbReference>
<dbReference type="HAMAP" id="MF_00839">
    <property type="entry name" value="HPF"/>
    <property type="match status" value="1"/>
</dbReference>
<keyword evidence="1 2" id="KW-0810">Translation regulation</keyword>
<dbReference type="PANTHER" id="PTHR33231:SF1">
    <property type="entry name" value="30S RIBOSOMAL PROTEIN"/>
    <property type="match status" value="1"/>
</dbReference>
<dbReference type="EMBL" id="FQXV01000002">
    <property type="protein sequence ID" value="SHH72691.1"/>
    <property type="molecule type" value="Genomic_DNA"/>
</dbReference>
<dbReference type="InterPro" id="IPR003489">
    <property type="entry name" value="RHF/RaiA"/>
</dbReference>
<reference evidence="4 5" key="1">
    <citation type="submission" date="2016-11" db="EMBL/GenBank/DDBJ databases">
        <authorList>
            <person name="Jaros S."/>
            <person name="Januszkiewicz K."/>
            <person name="Wedrychowicz H."/>
        </authorList>
    </citation>
    <scope>NUCLEOTIDE SEQUENCE [LARGE SCALE GENOMIC DNA]</scope>
    <source>
        <strain evidence="4 5">DSM 10068</strain>
    </source>
</reference>
<dbReference type="AlphaFoldDB" id="A0A1M5VBW6"/>
<sequence>MKFTFTEKKVQVSDELREYAEKKIGKLDRFFKIESEAFVTFGIERGRHRAEVTINNNGMFYRVSEATGDMHASIDSAVAGIESQIRKNKSRLAKRLRDGALEREVKPSVSYAASDDDGGEADFQIMRTKRFPIKPMTAEEAILQMNLLDHEFFVFRNQDNRDAFSVVYRRKSGGYGLIEGAD</sequence>
<dbReference type="Pfam" id="PF16321">
    <property type="entry name" value="Ribosom_S30AE_C"/>
    <property type="match status" value="1"/>
</dbReference>
<dbReference type="NCBIfam" id="TIGR00741">
    <property type="entry name" value="yfiA"/>
    <property type="match status" value="1"/>
</dbReference>
<comment type="subunit">
    <text evidence="2">Interacts with 100S ribosomes.</text>
</comment>
<name>A0A1M5VBW6_9FIRM</name>
<evidence type="ECO:0000256" key="1">
    <source>
        <dbReference type="ARBA" id="ARBA00022845"/>
    </source>
</evidence>
<gene>
    <name evidence="2" type="primary">hpf</name>
    <name evidence="4" type="ORF">SAMN02745823_00750</name>
</gene>
<dbReference type="GO" id="GO:0045900">
    <property type="term" value="P:negative regulation of translational elongation"/>
    <property type="evidence" value="ECO:0007669"/>
    <property type="project" value="TreeGrafter"/>
</dbReference>
<dbReference type="OrthoDB" id="9794975at2"/>
<dbReference type="Pfam" id="PF02482">
    <property type="entry name" value="Ribosomal_S30AE"/>
    <property type="match status" value="1"/>
</dbReference>
<dbReference type="InterPro" id="IPR036567">
    <property type="entry name" value="RHF-like"/>
</dbReference>
<dbReference type="InterPro" id="IPR032528">
    <property type="entry name" value="Ribosom_S30AE_C"/>
</dbReference>
<keyword evidence="2" id="KW-0963">Cytoplasm</keyword>
<comment type="function">
    <text evidence="2">Required for dimerization of active 70S ribosomes into 100S ribosomes in stationary phase; 100S ribosomes are translationally inactive and sometimes present during exponential growth.</text>
</comment>
<dbReference type="InterPro" id="IPR034694">
    <property type="entry name" value="HPF_long/plastid"/>
</dbReference>
<evidence type="ECO:0000259" key="3">
    <source>
        <dbReference type="Pfam" id="PF16321"/>
    </source>
</evidence>
<organism evidence="4 5">
    <name type="scientific">Sporobacter termitidis DSM 10068</name>
    <dbReference type="NCBI Taxonomy" id="1123282"/>
    <lineage>
        <taxon>Bacteria</taxon>
        <taxon>Bacillati</taxon>
        <taxon>Bacillota</taxon>
        <taxon>Clostridia</taxon>
        <taxon>Eubacteriales</taxon>
        <taxon>Oscillospiraceae</taxon>
        <taxon>Sporobacter</taxon>
    </lineage>
</organism>
<dbReference type="Gene3D" id="3.30.505.50">
    <property type="entry name" value="Sigma 54 modulation/S30EA ribosomal protein, C-terminal domain"/>
    <property type="match status" value="1"/>
</dbReference>
<evidence type="ECO:0000313" key="5">
    <source>
        <dbReference type="Proteomes" id="UP000183995"/>
    </source>
</evidence>
<dbReference type="Proteomes" id="UP000183995">
    <property type="component" value="Unassembled WGS sequence"/>
</dbReference>
<evidence type="ECO:0000313" key="4">
    <source>
        <dbReference type="EMBL" id="SHH72691.1"/>
    </source>
</evidence>
<feature type="domain" description="Sigma 54 modulation/S30EA ribosomal protein C-terminal" evidence="3">
    <location>
        <begin position="122"/>
        <end position="177"/>
    </location>
</feature>
<dbReference type="InterPro" id="IPR038416">
    <property type="entry name" value="Ribosom_S30AE_C_sf"/>
</dbReference>
<dbReference type="GO" id="GO:0043024">
    <property type="term" value="F:ribosomal small subunit binding"/>
    <property type="evidence" value="ECO:0007669"/>
    <property type="project" value="TreeGrafter"/>
</dbReference>
<evidence type="ECO:0000256" key="2">
    <source>
        <dbReference type="HAMAP-Rule" id="MF_00839"/>
    </source>
</evidence>
<dbReference type="GO" id="GO:0022627">
    <property type="term" value="C:cytosolic small ribosomal subunit"/>
    <property type="evidence" value="ECO:0007669"/>
    <property type="project" value="TreeGrafter"/>
</dbReference>
<protein>
    <recommendedName>
        <fullName evidence="2">Ribosome hibernation promoting factor</fullName>
        <shortName evidence="2">HPF</shortName>
    </recommendedName>
</protein>
<comment type="subcellular location">
    <subcellularLocation>
        <location evidence="2">Cytoplasm</location>
    </subcellularLocation>
</comment>